<dbReference type="Proteomes" id="UP000616151">
    <property type="component" value="Unassembled WGS sequence"/>
</dbReference>
<gene>
    <name evidence="1" type="ORF">JHL16_02845</name>
</gene>
<evidence type="ECO:0000313" key="1">
    <source>
        <dbReference type="EMBL" id="MBK1865276.1"/>
    </source>
</evidence>
<comment type="caution">
    <text evidence="1">The sequence shown here is derived from an EMBL/GenBank/DDBJ whole genome shotgun (WGS) entry which is preliminary data.</text>
</comment>
<dbReference type="EMBL" id="JAENHL010000004">
    <property type="protein sequence ID" value="MBK1865276.1"/>
    <property type="molecule type" value="Genomic_DNA"/>
</dbReference>
<proteinExistence type="predicted"/>
<reference evidence="1" key="1">
    <citation type="submission" date="2021-01" db="EMBL/GenBank/DDBJ databases">
        <authorList>
            <person name="Sun Q."/>
        </authorList>
    </citation>
    <scope>NUCLEOTIDE SEQUENCE</scope>
    <source>
        <strain evidence="1">YIM B02566</strain>
    </source>
</reference>
<protein>
    <submittedName>
        <fullName evidence="1">Ion transporter</fullName>
    </submittedName>
</protein>
<organism evidence="1 2">
    <name type="scientific">Taklimakanibacter albus</name>
    <dbReference type="NCBI Taxonomy" id="2800327"/>
    <lineage>
        <taxon>Bacteria</taxon>
        <taxon>Pseudomonadati</taxon>
        <taxon>Pseudomonadota</taxon>
        <taxon>Alphaproteobacteria</taxon>
        <taxon>Hyphomicrobiales</taxon>
        <taxon>Aestuariivirgaceae</taxon>
        <taxon>Taklimakanibacter</taxon>
    </lineage>
</organism>
<keyword evidence="2" id="KW-1185">Reference proteome</keyword>
<sequence length="387" mass="42016">MAQVSARRRAYEIIEPGIKRDRLALWFERASILIILASVAGAVSSTVPGLDPDELEGLWLGELVCGLFFLLEYAARLWTAAEHPVFGGANGRGLIAYVTSPLMLLDAAGLVPLFLLALRPQAQGAMLIFQVLRFFRLARYSPALATVGRVLTNEWRPLMAAGLIGLGLLLVAATGMYLIEHDVQPTSFGSIPAAMYWAVVTVVTVGYGDVVPITAWGKLFTGFVMLGGLIFFALPVAIIATGFLAEIRRRDFIVNYGMVARVPAFTGLDGAALAELVSLLRARKFPPNTIIIRKGDEGDSMYFIASGEVEVVLPHQSVALQEGDFFGEVAVLGRVKRMATVIARRTSELLVLDAADVVKFMEQNPRVEAVLRAAMTARQKIQEDEPA</sequence>
<name>A0ACC5QY11_9HYPH</name>
<evidence type="ECO:0000313" key="2">
    <source>
        <dbReference type="Proteomes" id="UP000616151"/>
    </source>
</evidence>
<accession>A0ACC5QY11</accession>